<evidence type="ECO:0000313" key="1">
    <source>
        <dbReference type="EMBL" id="CAG4970738.1"/>
    </source>
</evidence>
<evidence type="ECO:0000313" key="2">
    <source>
        <dbReference type="Proteomes" id="UP000680116"/>
    </source>
</evidence>
<protein>
    <submittedName>
        <fullName evidence="1">Uncharacterized protein</fullName>
    </submittedName>
</protein>
<dbReference type="Proteomes" id="UP000680116">
    <property type="component" value="Chromosome"/>
</dbReference>
<sequence>MVKHSLLSLFETPGTLREPALEEERAARGWSVERMCNELAVLIAKSYMAEELTFEVADTAMNWLWPYSFKAGTAYLAEPCNEIYLAFDAGEWKSASDPAELDPEAAYTRPMLEKLLAQDHGSSA</sequence>
<dbReference type="EMBL" id="OU015430">
    <property type="protein sequence ID" value="CAG4970738.1"/>
    <property type="molecule type" value="Genomic_DNA"/>
</dbReference>
<organism evidence="1 2">
    <name type="scientific">Novilysobacter luteus</name>
    <dbReference type="NCBI Taxonomy" id="2822368"/>
    <lineage>
        <taxon>Bacteria</taxon>
        <taxon>Pseudomonadati</taxon>
        <taxon>Pseudomonadota</taxon>
        <taxon>Gammaproteobacteria</taxon>
        <taxon>Lysobacterales</taxon>
        <taxon>Lysobacteraceae</taxon>
        <taxon>Novilysobacter</taxon>
    </lineage>
</organism>
<name>A0ABM8UDW4_9GAMM</name>
<gene>
    <name evidence="1" type="ORF">LYB30171_00796</name>
</gene>
<proteinExistence type="predicted"/>
<keyword evidence="2" id="KW-1185">Reference proteome</keyword>
<accession>A0ABM8UDW4</accession>
<reference evidence="1 2" key="1">
    <citation type="submission" date="2021-04" db="EMBL/GenBank/DDBJ databases">
        <authorList>
            <person name="Rodrigo-Torres L."/>
            <person name="Arahal R. D."/>
            <person name="Lucena T."/>
        </authorList>
    </citation>
    <scope>NUCLEOTIDE SEQUENCE [LARGE SCALE GENOMIC DNA]</scope>
    <source>
        <strain evidence="1 2">CECT 30171</strain>
    </source>
</reference>